<dbReference type="EC" id="1.13.12.19" evidence="4"/>
<feature type="domain" description="Fe2OG dioxygenase" evidence="13">
    <location>
        <begin position="178"/>
        <end position="287"/>
    </location>
</feature>
<reference evidence="15" key="1">
    <citation type="submission" date="2017-08" db="EMBL/GenBank/DDBJ databases">
        <title>Mesorhizobium wenxinae sp. nov., a novel rhizobial species isolated from root nodules of chickpea (Cicer arietinum L.).</title>
        <authorList>
            <person name="Zhang J."/>
        </authorList>
    </citation>
    <scope>NUCLEOTIDE SEQUENCE [LARGE SCALE GENOMIC DNA]</scope>
    <source>
        <strain evidence="15">USDA 3392</strain>
    </source>
</reference>
<dbReference type="InterPro" id="IPR026992">
    <property type="entry name" value="DIOX_N"/>
</dbReference>
<sequence length="327" mass="36159">MQPAPQVDATDQGEATDQGIPVIDVGPFIRGEAGTGAVVRAIETACRTTGFFLVTGHGVSPERTMRLYNLARAFFDLPEDYKRSHGRGTGLNGGVAFSPIADEALAATKGIKTPGDYKESLNFGLRLNGDTWPDQPEGIESAFRDYFSEMESLAGHLRRIFCQAIGLEPDYFEPAFENHLSALRVINYPEQELDPLPGQLRAGVHTDYGFMTILRSEASSGGLQVQTRDGRWLDAPSIDGAYVVNIADAFMRWSNDEWVSTPHRVANPPRNRKGSSRRQSIPFFVNPSKETVISCLEPFCTDGKQAKYEPITYGDYIELKTRQAFGR</sequence>
<comment type="pathway">
    <text evidence="2">Alkene biosynthesis; ethylene biosynthesis via 2-oxoglutarate.</text>
</comment>
<feature type="region of interest" description="Disordered" evidence="12">
    <location>
        <begin position="1"/>
        <end position="20"/>
    </location>
</feature>
<evidence type="ECO:0000256" key="1">
    <source>
        <dbReference type="ARBA" id="ARBA00001954"/>
    </source>
</evidence>
<dbReference type="AlphaFoldDB" id="A0AB36RDZ6"/>
<dbReference type="Proteomes" id="UP000216215">
    <property type="component" value="Unassembled WGS sequence"/>
</dbReference>
<dbReference type="RefSeq" id="WP_095483824.1">
    <property type="nucleotide sequence ID" value="NZ_CP088151.1"/>
</dbReference>
<dbReference type="Pfam" id="PF03171">
    <property type="entry name" value="2OG-FeII_Oxy"/>
    <property type="match status" value="1"/>
</dbReference>
<dbReference type="EC" id="1.14.20.7" evidence="3"/>
<dbReference type="InterPro" id="IPR005123">
    <property type="entry name" value="Oxoglu/Fe-dep_dioxygenase_dom"/>
</dbReference>
<dbReference type="InterPro" id="IPR050231">
    <property type="entry name" value="Iron_ascorbate_oxido_reductase"/>
</dbReference>
<protein>
    <recommendedName>
        <fullName evidence="5">2-oxoglutarate-dependent ethylene/succinate-forming enzyme</fullName>
        <ecNumber evidence="4">1.13.12.19</ecNumber>
        <ecNumber evidence="3">1.14.20.7</ecNumber>
    </recommendedName>
    <alternativeName>
        <fullName evidence="7">2-oxoglutarate dioxygenase (ethylene-forming)</fullName>
    </alternativeName>
    <alternativeName>
        <fullName evidence="8">2-oxoglutarate/L-arginine monooxygenase/decarboxylase (succinate-forming)</fullName>
    </alternativeName>
</protein>
<comment type="caution">
    <text evidence="14">The sequence shown here is derived from an EMBL/GenBank/DDBJ whole genome shotgun (WGS) entry which is preliminary data.</text>
</comment>
<dbReference type="PRINTS" id="PR00682">
    <property type="entry name" value="IPNSYNTHASE"/>
</dbReference>
<organism evidence="14 15">
    <name type="scientific">Mesorhizobium mediterraneum</name>
    <dbReference type="NCBI Taxonomy" id="43617"/>
    <lineage>
        <taxon>Bacteria</taxon>
        <taxon>Pseudomonadati</taxon>
        <taxon>Pseudomonadota</taxon>
        <taxon>Alphaproteobacteria</taxon>
        <taxon>Hyphomicrobiales</taxon>
        <taxon>Phyllobacteriaceae</taxon>
        <taxon>Mesorhizobium</taxon>
    </lineage>
</organism>
<dbReference type="PANTHER" id="PTHR47990">
    <property type="entry name" value="2-OXOGLUTARATE (2OG) AND FE(II)-DEPENDENT OXYGENASE SUPERFAMILY PROTEIN-RELATED"/>
    <property type="match status" value="1"/>
</dbReference>
<comment type="catalytic activity">
    <reaction evidence="10">
        <text>L-arginine + 2-oxoglutarate + O2 = guanidine + L-glutamate 5-semialdehyde + succinate + CO2</text>
        <dbReference type="Rhea" id="RHEA:31535"/>
        <dbReference type="ChEBI" id="CHEBI:15379"/>
        <dbReference type="ChEBI" id="CHEBI:16526"/>
        <dbReference type="ChEBI" id="CHEBI:16810"/>
        <dbReference type="ChEBI" id="CHEBI:30031"/>
        <dbReference type="ChEBI" id="CHEBI:30087"/>
        <dbReference type="ChEBI" id="CHEBI:32682"/>
        <dbReference type="ChEBI" id="CHEBI:58066"/>
        <dbReference type="EC" id="1.14.20.7"/>
    </reaction>
</comment>
<keyword evidence="6" id="KW-0266">Ethylene biosynthesis</keyword>
<evidence type="ECO:0000256" key="5">
    <source>
        <dbReference type="ARBA" id="ARBA00019045"/>
    </source>
</evidence>
<dbReference type="InterPro" id="IPR044861">
    <property type="entry name" value="IPNS-like_FE2OG_OXY"/>
</dbReference>
<dbReference type="Pfam" id="PF14226">
    <property type="entry name" value="DIOX_N"/>
    <property type="match status" value="1"/>
</dbReference>
<accession>A0AB36RDZ6</accession>
<evidence type="ECO:0000313" key="15">
    <source>
        <dbReference type="Proteomes" id="UP000216215"/>
    </source>
</evidence>
<dbReference type="GO" id="GO:0046872">
    <property type="term" value="F:metal ion binding"/>
    <property type="evidence" value="ECO:0007669"/>
    <property type="project" value="UniProtKB-KW"/>
</dbReference>
<keyword evidence="11" id="KW-0479">Metal-binding</keyword>
<proteinExistence type="inferred from homology"/>
<evidence type="ECO:0000256" key="2">
    <source>
        <dbReference type="ARBA" id="ARBA00004767"/>
    </source>
</evidence>
<evidence type="ECO:0000256" key="3">
    <source>
        <dbReference type="ARBA" id="ARBA00012293"/>
    </source>
</evidence>
<comment type="cofactor">
    <cofactor evidence="1">
        <name>Fe(2+)</name>
        <dbReference type="ChEBI" id="CHEBI:29033"/>
    </cofactor>
</comment>
<dbReference type="GO" id="GO:0102276">
    <property type="term" value="F:2-oxoglutarate oxygenase/decarboxylase (ethylene-forming) activity"/>
    <property type="evidence" value="ECO:0007669"/>
    <property type="project" value="UniProtKB-EC"/>
</dbReference>
<evidence type="ECO:0000256" key="4">
    <source>
        <dbReference type="ARBA" id="ARBA00012531"/>
    </source>
</evidence>
<comment type="catalytic activity">
    <reaction evidence="9">
        <text>2-oxoglutarate + O2 + 2 H(+) = ethene + 3 CO2 + H2O</text>
        <dbReference type="Rhea" id="RHEA:31523"/>
        <dbReference type="ChEBI" id="CHEBI:15377"/>
        <dbReference type="ChEBI" id="CHEBI:15378"/>
        <dbReference type="ChEBI" id="CHEBI:15379"/>
        <dbReference type="ChEBI" id="CHEBI:16526"/>
        <dbReference type="ChEBI" id="CHEBI:16810"/>
        <dbReference type="ChEBI" id="CHEBI:18153"/>
        <dbReference type="EC" id="1.13.12.19"/>
    </reaction>
</comment>
<evidence type="ECO:0000256" key="9">
    <source>
        <dbReference type="ARBA" id="ARBA00047725"/>
    </source>
</evidence>
<evidence type="ECO:0000256" key="8">
    <source>
        <dbReference type="ARBA" id="ARBA00031282"/>
    </source>
</evidence>
<evidence type="ECO:0000256" key="11">
    <source>
        <dbReference type="RuleBase" id="RU003682"/>
    </source>
</evidence>
<evidence type="ECO:0000313" key="14">
    <source>
        <dbReference type="EMBL" id="PAQ03147.1"/>
    </source>
</evidence>
<dbReference type="GO" id="GO:0009693">
    <property type="term" value="P:ethylene biosynthetic process"/>
    <property type="evidence" value="ECO:0007669"/>
    <property type="project" value="UniProtKB-KW"/>
</dbReference>
<keyword evidence="11" id="KW-0408">Iron</keyword>
<evidence type="ECO:0000256" key="12">
    <source>
        <dbReference type="SAM" id="MobiDB-lite"/>
    </source>
</evidence>
<evidence type="ECO:0000256" key="10">
    <source>
        <dbReference type="ARBA" id="ARBA00049359"/>
    </source>
</evidence>
<name>A0AB36RDZ6_9HYPH</name>
<keyword evidence="15" id="KW-1185">Reference proteome</keyword>
<dbReference type="Gene3D" id="2.60.120.330">
    <property type="entry name" value="B-lactam Antibiotic, Isopenicillin N Synthase, Chain"/>
    <property type="match status" value="1"/>
</dbReference>
<comment type="similarity">
    <text evidence="11">Belongs to the iron/ascorbate-dependent oxidoreductase family.</text>
</comment>
<dbReference type="InterPro" id="IPR027443">
    <property type="entry name" value="IPNS-like_sf"/>
</dbReference>
<keyword evidence="11" id="KW-0560">Oxidoreductase</keyword>
<gene>
    <name evidence="14" type="ORF">CIT25_07060</name>
</gene>
<dbReference type="EMBL" id="NPKI01000011">
    <property type="protein sequence ID" value="PAQ03147.1"/>
    <property type="molecule type" value="Genomic_DNA"/>
</dbReference>
<dbReference type="SUPFAM" id="SSF51197">
    <property type="entry name" value="Clavaminate synthase-like"/>
    <property type="match status" value="1"/>
</dbReference>
<evidence type="ECO:0000259" key="13">
    <source>
        <dbReference type="PROSITE" id="PS51471"/>
    </source>
</evidence>
<evidence type="ECO:0000256" key="7">
    <source>
        <dbReference type="ARBA" id="ARBA00031011"/>
    </source>
</evidence>
<evidence type="ECO:0000256" key="6">
    <source>
        <dbReference type="ARBA" id="ARBA00022666"/>
    </source>
</evidence>
<dbReference type="PROSITE" id="PS51471">
    <property type="entry name" value="FE2OG_OXY"/>
    <property type="match status" value="1"/>
</dbReference>